<evidence type="ECO:0000313" key="2">
    <source>
        <dbReference type="EMBL" id="APX73197.1"/>
    </source>
</evidence>
<name>A0A1P8Q5T2_9LACO</name>
<dbReference type="EMBL" id="CP019323">
    <property type="protein sequence ID" value="APX73197.1"/>
    <property type="molecule type" value="Genomic_DNA"/>
</dbReference>
<keyword evidence="1" id="KW-1133">Transmembrane helix</keyword>
<accession>A0A1P8Q5T2</accession>
<sequence length="746" mass="81835">MGRNNFFNKISYVLFVIIVSITTTFIIDNHIVSAAKLSDPADLNNAINTAPQGLDIKNGAFVVGTFGNNSAKVIDRNKTPDDKTGILQITSAANQLGSIWGDINKDNYIDLNNNQTLSMWLYFGRPVDPSLPAGVGDGMAFVLQNSGIDAISRYTGPKPSHNPSAVNKLGIGESMGVWGTDFNYDHGATSTTSIAKTAIQKSWAMEFDTFLNKATNYDDISGEGFSFDNLQNGQHIGANYPDSPSSYRQQTAYDYHSTGTPLARDYYVLSHDGPGSLSLTDANWHHITYNWNAATETMNYSFNDKKLDGTHINDAYTGSYQIDPSHFKLSDNKLRWGFTGSTGKYFENNLVVFESIPSFVSADSSVSIKDNTLDKVLSTSDNYVDAGDDLSFIYNLNFESGSKEWENILASMNLPSQVSFESASIKYGDDPNVEVIPASEFSNSSVQHLLQRNLSNSNKQATIEIHTKVKPVTSAVSVPKSHASFKGDNFIIDDDAQAFNIRYKDISTLNLSTDVEGTINYDNLMSAPETTVINGLVKNSTGKVIDNSTTDVHTELNGVKQSYKLNGQNPGEFVVNVKRSDLIAGKNTLTIYAEDVSGKKSNEIKIIFDIGGGLTFGVVNDVSFKTINQGLKDQLVQRQSGWRVEVVDGRTPGQSWDLQAKADNLYSDNDTKLNGNLVFKDEDGNLSSLIDYQSVKTHIKNITDVQTIDVAGLWTKNAGILLQMNEVNPSGKYTGKIHWNLIDSVH</sequence>
<proteinExistence type="predicted"/>
<protein>
    <recommendedName>
        <fullName evidence="4">WxL domain-containing protein</fullName>
    </recommendedName>
</protein>
<evidence type="ECO:0000256" key="1">
    <source>
        <dbReference type="SAM" id="Phobius"/>
    </source>
</evidence>
<keyword evidence="1" id="KW-0812">Transmembrane</keyword>
<evidence type="ECO:0008006" key="4">
    <source>
        <dbReference type="Google" id="ProtNLM"/>
    </source>
</evidence>
<organism evidence="2 3">
    <name type="scientific">Companilactobacillus allii</name>
    <dbReference type="NCBI Taxonomy" id="1847728"/>
    <lineage>
        <taxon>Bacteria</taxon>
        <taxon>Bacillati</taxon>
        <taxon>Bacillota</taxon>
        <taxon>Bacilli</taxon>
        <taxon>Lactobacillales</taxon>
        <taxon>Lactobacillaceae</taxon>
        <taxon>Companilactobacillus</taxon>
    </lineage>
</organism>
<dbReference type="AlphaFoldDB" id="A0A1P8Q5T2"/>
<feature type="transmembrane region" description="Helical" evidence="1">
    <location>
        <begin position="12"/>
        <end position="32"/>
    </location>
</feature>
<dbReference type="InterPro" id="IPR013320">
    <property type="entry name" value="ConA-like_dom_sf"/>
</dbReference>
<keyword evidence="3" id="KW-1185">Reference proteome</keyword>
<reference evidence="3" key="1">
    <citation type="submission" date="2016-12" db="EMBL/GenBank/DDBJ databases">
        <authorList>
            <person name="Jung M.Y."/>
            <person name="Lee S.H."/>
        </authorList>
    </citation>
    <scope>NUCLEOTIDE SEQUENCE [LARGE SCALE GENOMIC DNA]</scope>
    <source>
        <strain evidence="3">WiKim39</strain>
    </source>
</reference>
<gene>
    <name evidence="2" type="ORF">BTM29_11835</name>
</gene>
<dbReference type="SUPFAM" id="SSF49899">
    <property type="entry name" value="Concanavalin A-like lectins/glucanases"/>
    <property type="match status" value="1"/>
</dbReference>
<dbReference type="KEGG" id="lalw:BTM29_11835"/>
<dbReference type="Gene3D" id="2.60.120.200">
    <property type="match status" value="1"/>
</dbReference>
<dbReference type="OrthoDB" id="2306834at2"/>
<dbReference type="STRING" id="1847728.BTM29_11835"/>
<evidence type="ECO:0000313" key="3">
    <source>
        <dbReference type="Proteomes" id="UP000187499"/>
    </source>
</evidence>
<dbReference type="Proteomes" id="UP000187499">
    <property type="component" value="Chromosome"/>
</dbReference>
<dbReference type="RefSeq" id="WP_076618207.1">
    <property type="nucleotide sequence ID" value="NZ_CP099481.1"/>
</dbReference>
<keyword evidence="1" id="KW-0472">Membrane</keyword>